<evidence type="ECO:0000313" key="4">
    <source>
        <dbReference type="EMBL" id="TKW61533.1"/>
    </source>
</evidence>
<evidence type="ECO:0000256" key="2">
    <source>
        <dbReference type="ARBA" id="ARBA00022643"/>
    </source>
</evidence>
<evidence type="ECO:0000313" key="5">
    <source>
        <dbReference type="Proteomes" id="UP000320948"/>
    </source>
</evidence>
<organism evidence="4 5">
    <name type="scientific">Blastochloris viridis</name>
    <name type="common">Rhodopseudomonas viridis</name>
    <dbReference type="NCBI Taxonomy" id="1079"/>
    <lineage>
        <taxon>Bacteria</taxon>
        <taxon>Pseudomonadati</taxon>
        <taxon>Pseudomonadota</taxon>
        <taxon>Alphaproteobacteria</taxon>
        <taxon>Hyphomicrobiales</taxon>
        <taxon>Blastochloridaceae</taxon>
        <taxon>Blastochloris</taxon>
    </lineage>
</organism>
<proteinExistence type="predicted"/>
<comment type="caution">
    <text evidence="4">The sequence shown here is derived from an EMBL/GenBank/DDBJ whole genome shotgun (WGS) entry which is preliminary data.</text>
</comment>
<dbReference type="InterPro" id="IPR005025">
    <property type="entry name" value="FMN_Rdtase-like_dom"/>
</dbReference>
<gene>
    <name evidence="4" type="ORF">DI628_02610</name>
</gene>
<dbReference type="SUPFAM" id="SSF52218">
    <property type="entry name" value="Flavoproteins"/>
    <property type="match status" value="1"/>
</dbReference>
<dbReference type="EMBL" id="VAFM01000001">
    <property type="protein sequence ID" value="TKW61533.1"/>
    <property type="molecule type" value="Genomic_DNA"/>
</dbReference>
<sequence length="195" mass="20748">MANIVIAYHSGNHHTESVALEVAKGAEAAGASVIVHNIENPVDRLWNDLDAADCIVFGCPTYMGDVSASFKQFAESTSKLWFKQEWAGKLAAGFTNSGTPAGDKLATLQSLSVLAAQHGMVWVNAGVMPSVYTGDGKNLNRFAHYMGLATVSDNSPASETNPAPEDRETARRFGQHLAECAARWSFGKGAFTQAA</sequence>
<dbReference type="PROSITE" id="PS50902">
    <property type="entry name" value="FLAVODOXIN_LIKE"/>
    <property type="match status" value="1"/>
</dbReference>
<feature type="domain" description="Flavodoxin-like" evidence="3">
    <location>
        <begin position="4"/>
        <end position="178"/>
    </location>
</feature>
<dbReference type="Proteomes" id="UP000320948">
    <property type="component" value="Unassembled WGS sequence"/>
</dbReference>
<dbReference type="GO" id="GO:0003955">
    <property type="term" value="F:NAD(P)H dehydrogenase (quinone) activity"/>
    <property type="evidence" value="ECO:0007669"/>
    <property type="project" value="TreeGrafter"/>
</dbReference>
<dbReference type="GO" id="GO:0016020">
    <property type="term" value="C:membrane"/>
    <property type="evidence" value="ECO:0007669"/>
    <property type="project" value="TreeGrafter"/>
</dbReference>
<dbReference type="PANTHER" id="PTHR30546">
    <property type="entry name" value="FLAVODOXIN-RELATED PROTEIN WRBA-RELATED"/>
    <property type="match status" value="1"/>
</dbReference>
<name>A0A6N4R3H0_BLAVI</name>
<dbReference type="GO" id="GO:0010181">
    <property type="term" value="F:FMN binding"/>
    <property type="evidence" value="ECO:0007669"/>
    <property type="project" value="InterPro"/>
</dbReference>
<dbReference type="Gene3D" id="3.40.50.360">
    <property type="match status" value="1"/>
</dbReference>
<dbReference type="AlphaFoldDB" id="A0A6N4R3H0"/>
<evidence type="ECO:0000256" key="1">
    <source>
        <dbReference type="ARBA" id="ARBA00022630"/>
    </source>
</evidence>
<keyword evidence="1" id="KW-0285">Flavoprotein</keyword>
<accession>A0A6N4R3H0</accession>
<dbReference type="InterPro" id="IPR029039">
    <property type="entry name" value="Flavoprotein-like_sf"/>
</dbReference>
<reference evidence="4 5" key="1">
    <citation type="journal article" date="2017" name="Nat. Commun.">
        <title>In situ click chemistry generation of cyclooxygenase-2 inhibitors.</title>
        <authorList>
            <person name="Bhardwaj A."/>
            <person name="Kaur J."/>
            <person name="Wuest M."/>
            <person name="Wuest F."/>
        </authorList>
    </citation>
    <scope>NUCLEOTIDE SEQUENCE [LARGE SCALE GENOMIC DNA]</scope>
    <source>
        <strain evidence="4">S2_018_000_R2_106</strain>
    </source>
</reference>
<evidence type="ECO:0000259" key="3">
    <source>
        <dbReference type="PROSITE" id="PS50902"/>
    </source>
</evidence>
<keyword evidence="2" id="KW-0288">FMN</keyword>
<dbReference type="InterPro" id="IPR008254">
    <property type="entry name" value="Flavodoxin/NO_synth"/>
</dbReference>
<protein>
    <submittedName>
        <fullName evidence="4">Flavodoxin family protein</fullName>
    </submittedName>
</protein>
<dbReference type="PANTHER" id="PTHR30546:SF23">
    <property type="entry name" value="FLAVOPROTEIN-LIKE PROTEIN YCP4-RELATED"/>
    <property type="match status" value="1"/>
</dbReference>
<dbReference type="Pfam" id="PF03358">
    <property type="entry name" value="FMN_red"/>
    <property type="match status" value="1"/>
</dbReference>